<accession>A0A1D8GA85</accession>
<feature type="region of interest" description="Disordered" evidence="1">
    <location>
        <begin position="1"/>
        <end position="70"/>
    </location>
</feature>
<evidence type="ECO:0000256" key="1">
    <source>
        <dbReference type="SAM" id="MobiDB-lite"/>
    </source>
</evidence>
<dbReference type="KEGG" id="srn:A4G23_05257"/>
<dbReference type="PATRIC" id="fig|285473.5.peg.5540"/>
<organism evidence="2 3">
    <name type="scientific">Streptomyces rubrolavendulae</name>
    <dbReference type="NCBI Taxonomy" id="285473"/>
    <lineage>
        <taxon>Bacteria</taxon>
        <taxon>Bacillati</taxon>
        <taxon>Actinomycetota</taxon>
        <taxon>Actinomycetes</taxon>
        <taxon>Kitasatosporales</taxon>
        <taxon>Streptomycetaceae</taxon>
        <taxon>Streptomyces</taxon>
    </lineage>
</organism>
<protein>
    <submittedName>
        <fullName evidence="2">Uncharacterized protein</fullName>
    </submittedName>
</protein>
<keyword evidence="3" id="KW-1185">Reference proteome</keyword>
<name>A0A1D8GA85_9ACTN</name>
<dbReference type="EMBL" id="CP017316">
    <property type="protein sequence ID" value="AOT62361.1"/>
    <property type="molecule type" value="Genomic_DNA"/>
</dbReference>
<dbReference type="STRING" id="285473.A4G23_05257"/>
<feature type="compositionally biased region" description="Basic and acidic residues" evidence="1">
    <location>
        <begin position="160"/>
        <end position="170"/>
    </location>
</feature>
<evidence type="ECO:0000313" key="2">
    <source>
        <dbReference type="EMBL" id="AOT62361.1"/>
    </source>
</evidence>
<feature type="region of interest" description="Disordered" evidence="1">
    <location>
        <begin position="155"/>
        <end position="198"/>
    </location>
</feature>
<dbReference type="Proteomes" id="UP000095349">
    <property type="component" value="Chromosome"/>
</dbReference>
<evidence type="ECO:0000313" key="3">
    <source>
        <dbReference type="Proteomes" id="UP000095349"/>
    </source>
</evidence>
<gene>
    <name evidence="2" type="ORF">A4G23_05257</name>
</gene>
<dbReference type="RefSeq" id="WP_223844604.1">
    <property type="nucleotide sequence ID" value="NZ_CP017316.1"/>
</dbReference>
<dbReference type="AlphaFoldDB" id="A0A1D8GA85"/>
<dbReference type="GeneID" id="91406751"/>
<proteinExistence type="predicted"/>
<feature type="compositionally biased region" description="Low complexity" evidence="1">
    <location>
        <begin position="31"/>
        <end position="47"/>
    </location>
</feature>
<sequence length="198" mass="20523">MTDAGRVRQSGEVAREQASATASRAGQAGREVAGSAAEQAKAVAGEARQQVGSAVHDLRRRVRDEGRGQTERLAGTVRRWADDLEGMAGGAADDSPARGLVAQVADGGHRAADYLEEHGVDGLVGDLQDFARRRPGAFLGGAVLAGLVAGRVMKAGKAAHSGDGDARRTSPEAPEPALQAGEPPRAELPEYPDYPRVV</sequence>
<reference evidence="2 3" key="1">
    <citation type="submission" date="2016-09" db="EMBL/GenBank/DDBJ databases">
        <title>Streptomyces rubrolavendulae MJM4426 Genome sequencing and assembly.</title>
        <authorList>
            <person name="Kim J.-G."/>
        </authorList>
    </citation>
    <scope>NUCLEOTIDE SEQUENCE [LARGE SCALE GENOMIC DNA]</scope>
    <source>
        <strain evidence="2 3">MJM4426</strain>
    </source>
</reference>